<dbReference type="PANTHER" id="PTHR45288">
    <property type="entry name" value="THIOREDOXIN FAMILY PROTEIN"/>
    <property type="match status" value="1"/>
</dbReference>
<accession>A0ABR0VZS1</accession>
<name>A0ABR0VZS1_REHGL</name>
<dbReference type="PANTHER" id="PTHR45288:SF1">
    <property type="entry name" value="THIOREDOXIN FAMILY PROTEIN"/>
    <property type="match status" value="1"/>
</dbReference>
<proteinExistence type="predicted"/>
<dbReference type="Pfam" id="PF13417">
    <property type="entry name" value="GST_N_3"/>
    <property type="match status" value="2"/>
</dbReference>
<protein>
    <recommendedName>
        <fullName evidence="1">GST N-terminal domain-containing protein</fullName>
    </recommendedName>
</protein>
<dbReference type="PROSITE" id="PS50404">
    <property type="entry name" value="GST_NTER"/>
    <property type="match status" value="2"/>
</dbReference>
<dbReference type="EMBL" id="JABTTQ020000354">
    <property type="protein sequence ID" value="KAK6139938.1"/>
    <property type="molecule type" value="Genomic_DNA"/>
</dbReference>
<dbReference type="SFLD" id="SFLDG01202">
    <property type="entry name" value="SUF2.2"/>
    <property type="match status" value="1"/>
</dbReference>
<gene>
    <name evidence="2" type="ORF">DH2020_026314</name>
</gene>
<dbReference type="PROSITE" id="PS51354">
    <property type="entry name" value="GLUTAREDOXIN_2"/>
    <property type="match status" value="1"/>
</dbReference>
<feature type="domain" description="GST N-terminal" evidence="1">
    <location>
        <begin position="123"/>
        <end position="205"/>
    </location>
</feature>
<dbReference type="SUPFAM" id="SSF52833">
    <property type="entry name" value="Thioredoxin-like"/>
    <property type="match status" value="2"/>
</dbReference>
<dbReference type="InterPro" id="IPR004045">
    <property type="entry name" value="Glutathione_S-Trfase_N"/>
</dbReference>
<dbReference type="InterPro" id="IPR040079">
    <property type="entry name" value="Glutathione_S-Trfase"/>
</dbReference>
<feature type="domain" description="GST N-terminal" evidence="1">
    <location>
        <begin position="242"/>
        <end position="321"/>
    </location>
</feature>
<organism evidence="2 3">
    <name type="scientific">Rehmannia glutinosa</name>
    <name type="common">Chinese foxglove</name>
    <dbReference type="NCBI Taxonomy" id="99300"/>
    <lineage>
        <taxon>Eukaryota</taxon>
        <taxon>Viridiplantae</taxon>
        <taxon>Streptophyta</taxon>
        <taxon>Embryophyta</taxon>
        <taxon>Tracheophyta</taxon>
        <taxon>Spermatophyta</taxon>
        <taxon>Magnoliopsida</taxon>
        <taxon>eudicotyledons</taxon>
        <taxon>Gunneridae</taxon>
        <taxon>Pentapetalae</taxon>
        <taxon>asterids</taxon>
        <taxon>lamiids</taxon>
        <taxon>Lamiales</taxon>
        <taxon>Orobanchaceae</taxon>
        <taxon>Rehmannieae</taxon>
        <taxon>Rehmannia</taxon>
    </lineage>
</organism>
<dbReference type="Proteomes" id="UP001318860">
    <property type="component" value="Unassembled WGS sequence"/>
</dbReference>
<evidence type="ECO:0000259" key="1">
    <source>
        <dbReference type="PROSITE" id="PS50404"/>
    </source>
</evidence>
<comment type="caution">
    <text evidence="2">The sequence shown here is derived from an EMBL/GenBank/DDBJ whole genome shotgun (WGS) entry which is preliminary data.</text>
</comment>
<dbReference type="Gene3D" id="3.40.30.10">
    <property type="entry name" value="Glutaredoxin"/>
    <property type="match status" value="2"/>
</dbReference>
<dbReference type="InterPro" id="IPR036249">
    <property type="entry name" value="Thioredoxin-like_sf"/>
</dbReference>
<keyword evidence="3" id="KW-1185">Reference proteome</keyword>
<sequence>MAGTLNFTLAPYFRPVSTRRETNDRVFFVRASTNASETPVTSISAPPNFKAPQPKPFSVRPDKIFDILGASLALLFRLTTSVLVSGYSVTVVPESEIPSDQYALGFAGFKLKESSKLGPRPEKPIEIYEFESCPFCRKVREIVAVLDLDVLYYPCPRNGPNFRPKVSQMGGKQQFPYMVDPNTGVSMYESDDIIKYLVGKYGDGNVPLLLSLGLLTTLTEGFAMIGRMGKGSSYTPSKLPPKPLEIWAYEASPFCKVVREVLVELELPHILHSCARGSPKRQILYQKVGHFQVPYLEDPNTGVEMFESAEIVDYLRATYAL</sequence>
<dbReference type="SFLD" id="SFLDG01181">
    <property type="entry name" value="SUF2"/>
    <property type="match status" value="1"/>
</dbReference>
<dbReference type="InterPro" id="IPR011767">
    <property type="entry name" value="GLR_AS"/>
</dbReference>
<evidence type="ECO:0000313" key="3">
    <source>
        <dbReference type="Proteomes" id="UP001318860"/>
    </source>
</evidence>
<dbReference type="SFLD" id="SFLDS00019">
    <property type="entry name" value="Glutathione_Transferase_(cytos"/>
    <property type="match status" value="1"/>
</dbReference>
<evidence type="ECO:0000313" key="2">
    <source>
        <dbReference type="EMBL" id="KAK6139938.1"/>
    </source>
</evidence>
<dbReference type="CDD" id="cd03041">
    <property type="entry name" value="GST_N_2GST_N"/>
    <property type="match status" value="2"/>
</dbReference>
<reference evidence="2 3" key="1">
    <citation type="journal article" date="2021" name="Comput. Struct. Biotechnol. J.">
        <title>De novo genome assembly of the potent medicinal plant Rehmannia glutinosa using nanopore technology.</title>
        <authorList>
            <person name="Ma L."/>
            <person name="Dong C."/>
            <person name="Song C."/>
            <person name="Wang X."/>
            <person name="Zheng X."/>
            <person name="Niu Y."/>
            <person name="Chen S."/>
            <person name="Feng W."/>
        </authorList>
    </citation>
    <scope>NUCLEOTIDE SEQUENCE [LARGE SCALE GENOMIC DNA]</scope>
    <source>
        <strain evidence="2">DH-2019</strain>
    </source>
</reference>
<dbReference type="PROSITE" id="PS00195">
    <property type="entry name" value="GLUTAREDOXIN_1"/>
    <property type="match status" value="1"/>
</dbReference>